<dbReference type="Gene3D" id="3.40.50.720">
    <property type="entry name" value="NAD(P)-binding Rossmann-like Domain"/>
    <property type="match status" value="1"/>
</dbReference>
<evidence type="ECO:0000256" key="1">
    <source>
        <dbReference type="ARBA" id="ARBA00023002"/>
    </source>
</evidence>
<dbReference type="GO" id="GO:0006631">
    <property type="term" value="P:fatty acid metabolic process"/>
    <property type="evidence" value="ECO:0007669"/>
    <property type="project" value="InterPro"/>
</dbReference>
<reference evidence="5 6" key="1">
    <citation type="submission" date="2019-09" db="EMBL/GenBank/DDBJ databases">
        <title>Nitrincola iocasae sp. nov., a bacterium isolated from the sediment collected at a cold seep field in South China Sea.</title>
        <authorList>
            <person name="Zhang H."/>
            <person name="Wang H."/>
            <person name="Li C."/>
        </authorList>
    </citation>
    <scope>NUCLEOTIDE SEQUENCE [LARGE SCALE GENOMIC DNA]</scope>
    <source>
        <strain evidence="5 6">KXZD1103</strain>
    </source>
</reference>
<dbReference type="InterPro" id="IPR022694">
    <property type="entry name" value="3-OHacyl-CoA_DH"/>
</dbReference>
<dbReference type="Pfam" id="PF00725">
    <property type="entry name" value="3HCDH"/>
    <property type="match status" value="1"/>
</dbReference>
<evidence type="ECO:0000259" key="3">
    <source>
        <dbReference type="Pfam" id="PF00725"/>
    </source>
</evidence>
<organism evidence="5 6">
    <name type="scientific">Nitrincola iocasae</name>
    <dbReference type="NCBI Taxonomy" id="2614693"/>
    <lineage>
        <taxon>Bacteria</taxon>
        <taxon>Pseudomonadati</taxon>
        <taxon>Pseudomonadota</taxon>
        <taxon>Gammaproteobacteria</taxon>
        <taxon>Oceanospirillales</taxon>
        <taxon>Oceanospirillaceae</taxon>
        <taxon>Nitrincola</taxon>
    </lineage>
</organism>
<feature type="domain" description="3-hydroxyacyl-CoA dehydrogenase NAD binding" evidence="4">
    <location>
        <begin position="4"/>
        <end position="168"/>
    </location>
</feature>
<sequence>MKRITMIGCGTIGISWAAYFLAHGLQVTAFDPDDAARARFSDYVADDMRALGADVRSPDIKDNLEDAVRQADLIVENAPESVALKQQLLADIQRAAMPHALIVSSTSSLMHSDIVNASPAPERIIIAHPFNPPHLVPLVELYGPDMQLVNELADFYRGIGKKPVIMRKEMIGHIANRLSSALWQEALYLLQEGVASVEDIDLAVTAGPGLRWAIQGPFLTYHLGGGKGGIRHYLEHLGPSQEYRWASLGKPTMNAELYEQVIQGVESATQGKPLTDLFNERDQQLVTLQRAIASKENQEVIA</sequence>
<dbReference type="Gene3D" id="1.10.1040.10">
    <property type="entry name" value="N-(1-d-carboxylethyl)-l-norvaline Dehydrogenase, domain 2"/>
    <property type="match status" value="1"/>
</dbReference>
<dbReference type="SUPFAM" id="SSF48179">
    <property type="entry name" value="6-phosphogluconate dehydrogenase C-terminal domain-like"/>
    <property type="match status" value="1"/>
</dbReference>
<name>A0A5J6LIZ4_9GAMM</name>
<evidence type="ECO:0000259" key="4">
    <source>
        <dbReference type="Pfam" id="PF02737"/>
    </source>
</evidence>
<feature type="site" description="Important for catalytic activity" evidence="2">
    <location>
        <position position="128"/>
    </location>
</feature>
<dbReference type="Pfam" id="PF02737">
    <property type="entry name" value="3HCDH_N"/>
    <property type="match status" value="1"/>
</dbReference>
<accession>A0A5J6LIZ4</accession>
<dbReference type="GO" id="GO:0016616">
    <property type="term" value="F:oxidoreductase activity, acting on the CH-OH group of donors, NAD or NADP as acceptor"/>
    <property type="evidence" value="ECO:0007669"/>
    <property type="project" value="InterPro"/>
</dbReference>
<proteinExistence type="predicted"/>
<keyword evidence="1" id="KW-0560">Oxidoreductase</keyword>
<dbReference type="InterPro" id="IPR036291">
    <property type="entry name" value="NAD(P)-bd_dom_sf"/>
</dbReference>
<evidence type="ECO:0000313" key="6">
    <source>
        <dbReference type="Proteomes" id="UP000325606"/>
    </source>
</evidence>
<dbReference type="InterPro" id="IPR013328">
    <property type="entry name" value="6PGD_dom2"/>
</dbReference>
<dbReference type="GO" id="GO:0070403">
    <property type="term" value="F:NAD+ binding"/>
    <property type="evidence" value="ECO:0007669"/>
    <property type="project" value="InterPro"/>
</dbReference>
<dbReference type="PANTHER" id="PTHR48075">
    <property type="entry name" value="3-HYDROXYACYL-COA DEHYDROGENASE FAMILY PROTEIN"/>
    <property type="match status" value="1"/>
</dbReference>
<keyword evidence="6" id="KW-1185">Reference proteome</keyword>
<evidence type="ECO:0000256" key="2">
    <source>
        <dbReference type="PIRSR" id="PIRSR000105-1"/>
    </source>
</evidence>
<dbReference type="AlphaFoldDB" id="A0A5J6LIZ4"/>
<dbReference type="KEGG" id="nik:F5I99_00755"/>
<dbReference type="SUPFAM" id="SSF51735">
    <property type="entry name" value="NAD(P)-binding Rossmann-fold domains"/>
    <property type="match status" value="1"/>
</dbReference>
<gene>
    <name evidence="5" type="ORF">F5I99_00755</name>
</gene>
<dbReference type="PIRSF" id="PIRSF000105">
    <property type="entry name" value="HCDH"/>
    <property type="match status" value="1"/>
</dbReference>
<dbReference type="InterPro" id="IPR008927">
    <property type="entry name" value="6-PGluconate_DH-like_C_sf"/>
</dbReference>
<dbReference type="EMBL" id="CP044222">
    <property type="protein sequence ID" value="QEW08438.1"/>
    <property type="molecule type" value="Genomic_DNA"/>
</dbReference>
<dbReference type="PANTHER" id="PTHR48075:SF5">
    <property type="entry name" value="3-HYDROXYBUTYRYL-COA DEHYDROGENASE"/>
    <property type="match status" value="1"/>
</dbReference>
<dbReference type="InterPro" id="IPR006176">
    <property type="entry name" value="3-OHacyl-CoA_DH_NAD-bd"/>
</dbReference>
<protein>
    <submittedName>
        <fullName evidence="5">3-hydroxyacyl-CoA dehydrogenase</fullName>
    </submittedName>
</protein>
<evidence type="ECO:0000313" key="5">
    <source>
        <dbReference type="EMBL" id="QEW08438.1"/>
    </source>
</evidence>
<dbReference type="InterPro" id="IPR006108">
    <property type="entry name" value="3HC_DH_C"/>
</dbReference>
<feature type="domain" description="3-hydroxyacyl-CoA dehydrogenase C-terminal" evidence="3">
    <location>
        <begin position="172"/>
        <end position="248"/>
    </location>
</feature>
<dbReference type="Proteomes" id="UP000325606">
    <property type="component" value="Chromosome"/>
</dbReference>